<comment type="caution">
    <text evidence="3">The sequence shown here is derived from an EMBL/GenBank/DDBJ whole genome shotgun (WGS) entry which is preliminary data.</text>
</comment>
<dbReference type="Pfam" id="PF07690">
    <property type="entry name" value="MFS_1"/>
    <property type="match status" value="1"/>
</dbReference>
<name>A0ABW2D2F2_9ACTN</name>
<protein>
    <submittedName>
        <fullName evidence="3">MFS transporter</fullName>
    </submittedName>
</protein>
<dbReference type="SUPFAM" id="SSF103473">
    <property type="entry name" value="MFS general substrate transporter"/>
    <property type="match status" value="1"/>
</dbReference>
<feature type="transmembrane region" description="Helical" evidence="2">
    <location>
        <begin position="37"/>
        <end position="59"/>
    </location>
</feature>
<dbReference type="InterPro" id="IPR011701">
    <property type="entry name" value="MFS"/>
</dbReference>
<feature type="non-terminal residue" evidence="3">
    <location>
        <position position="1"/>
    </location>
</feature>
<proteinExistence type="predicted"/>
<keyword evidence="2" id="KW-0472">Membrane</keyword>
<keyword evidence="4" id="KW-1185">Reference proteome</keyword>
<accession>A0ABW2D2F2</accession>
<dbReference type="Gene3D" id="1.20.1250.20">
    <property type="entry name" value="MFS general substrate transporter like domains"/>
    <property type="match status" value="1"/>
</dbReference>
<evidence type="ECO:0000256" key="1">
    <source>
        <dbReference type="SAM" id="MobiDB-lite"/>
    </source>
</evidence>
<gene>
    <name evidence="3" type="ORF">ACFQKB_45435</name>
</gene>
<feature type="transmembrane region" description="Helical" evidence="2">
    <location>
        <begin position="127"/>
        <end position="147"/>
    </location>
</feature>
<dbReference type="PANTHER" id="PTHR23523:SF2">
    <property type="entry name" value="2-NITROIMIDAZOLE TRANSPORTER"/>
    <property type="match status" value="1"/>
</dbReference>
<dbReference type="RefSeq" id="WP_378064169.1">
    <property type="nucleotide sequence ID" value="NZ_JBHSXS010000068.1"/>
</dbReference>
<feature type="compositionally biased region" description="Low complexity" evidence="1">
    <location>
        <begin position="15"/>
        <end position="26"/>
    </location>
</feature>
<dbReference type="PANTHER" id="PTHR23523">
    <property type="match status" value="1"/>
</dbReference>
<dbReference type="Proteomes" id="UP001596380">
    <property type="component" value="Unassembled WGS sequence"/>
</dbReference>
<keyword evidence="2" id="KW-1133">Transmembrane helix</keyword>
<dbReference type="InterPro" id="IPR052524">
    <property type="entry name" value="MFS_Cyanate_Porter"/>
</dbReference>
<evidence type="ECO:0000313" key="3">
    <source>
        <dbReference type="EMBL" id="MFC6887076.1"/>
    </source>
</evidence>
<evidence type="ECO:0000313" key="4">
    <source>
        <dbReference type="Proteomes" id="UP001596380"/>
    </source>
</evidence>
<feature type="transmembrane region" description="Helical" evidence="2">
    <location>
        <begin position="71"/>
        <end position="90"/>
    </location>
</feature>
<reference evidence="4" key="1">
    <citation type="journal article" date="2019" name="Int. J. Syst. Evol. Microbiol.">
        <title>The Global Catalogue of Microorganisms (GCM) 10K type strain sequencing project: providing services to taxonomists for standard genome sequencing and annotation.</title>
        <authorList>
            <consortium name="The Broad Institute Genomics Platform"/>
            <consortium name="The Broad Institute Genome Sequencing Center for Infectious Disease"/>
            <person name="Wu L."/>
            <person name="Ma J."/>
        </authorList>
    </citation>
    <scope>NUCLEOTIDE SEQUENCE [LARGE SCALE GENOMIC DNA]</scope>
    <source>
        <strain evidence="4">JCM 3369</strain>
    </source>
</reference>
<feature type="transmembrane region" description="Helical" evidence="2">
    <location>
        <begin position="191"/>
        <end position="218"/>
    </location>
</feature>
<feature type="transmembrane region" description="Helical" evidence="2">
    <location>
        <begin position="102"/>
        <end position="121"/>
    </location>
</feature>
<evidence type="ECO:0000256" key="2">
    <source>
        <dbReference type="SAM" id="Phobius"/>
    </source>
</evidence>
<organism evidence="3 4">
    <name type="scientific">Actinomadura yumaensis</name>
    <dbReference type="NCBI Taxonomy" id="111807"/>
    <lineage>
        <taxon>Bacteria</taxon>
        <taxon>Bacillati</taxon>
        <taxon>Actinomycetota</taxon>
        <taxon>Actinomycetes</taxon>
        <taxon>Streptosporangiales</taxon>
        <taxon>Thermomonosporaceae</taxon>
        <taxon>Actinomadura</taxon>
    </lineage>
</organism>
<feature type="transmembrane region" description="Helical" evidence="2">
    <location>
        <begin position="159"/>
        <end position="179"/>
    </location>
</feature>
<keyword evidence="2" id="KW-0812">Transmembrane</keyword>
<dbReference type="EMBL" id="JBHSXS010000068">
    <property type="protein sequence ID" value="MFC6887076.1"/>
    <property type="molecule type" value="Genomic_DNA"/>
</dbReference>
<sequence length="226" mass="22925">SASPPRTATGCRPRPNGNTPAGARAARPRLPWRSGRAWAVTGFMGLQSFAFYTVVGWLPSLLHDHGVGGTAAGWLLFLFQAVAVAVGLVVPAFLRRTRDQRLPAAVSSLVCLGGYAGLLLAPQWAPVWSVVLGLGGGTCLVLALSFLSLRAADHASAGGLSAMAQSGGYLVAAAGPPVFGALHSATGGWGASLTLLCGAGAVQVLLALAAGRGTVAAVRQPPRSRR</sequence>
<feature type="region of interest" description="Disordered" evidence="1">
    <location>
        <begin position="1"/>
        <end position="26"/>
    </location>
</feature>
<dbReference type="InterPro" id="IPR036259">
    <property type="entry name" value="MFS_trans_sf"/>
</dbReference>